<evidence type="ECO:0000256" key="3">
    <source>
        <dbReference type="SAM" id="Phobius"/>
    </source>
</evidence>
<feature type="transmembrane region" description="Helical" evidence="3">
    <location>
        <begin position="44"/>
        <end position="61"/>
    </location>
</feature>
<feature type="compositionally biased region" description="Low complexity" evidence="2">
    <location>
        <begin position="7"/>
        <end position="25"/>
    </location>
</feature>
<feature type="transmembrane region" description="Helical" evidence="3">
    <location>
        <begin position="208"/>
        <end position="234"/>
    </location>
</feature>
<comment type="caution">
    <text evidence="4">The sequence shown here is derived from an EMBL/GenBank/DDBJ whole genome shotgun (WGS) entry which is preliminary data.</text>
</comment>
<gene>
    <name evidence="4" type="ORF">MSPICULIGERA_LOCUS19307</name>
</gene>
<proteinExistence type="inferred from homology"/>
<feature type="transmembrane region" description="Helical" evidence="3">
    <location>
        <begin position="177"/>
        <end position="196"/>
    </location>
</feature>
<name>A0AA36D6U6_9BILA</name>
<feature type="transmembrane region" description="Helical" evidence="3">
    <location>
        <begin position="372"/>
        <end position="397"/>
    </location>
</feature>
<feature type="transmembrane region" description="Helical" evidence="3">
    <location>
        <begin position="134"/>
        <end position="157"/>
    </location>
</feature>
<feature type="transmembrane region" description="Helical" evidence="3">
    <location>
        <begin position="332"/>
        <end position="352"/>
    </location>
</feature>
<evidence type="ECO:0008006" key="6">
    <source>
        <dbReference type="Google" id="ProtNLM"/>
    </source>
</evidence>
<dbReference type="GO" id="GO:0007165">
    <property type="term" value="P:signal transduction"/>
    <property type="evidence" value="ECO:0007669"/>
    <property type="project" value="TreeGrafter"/>
</dbReference>
<dbReference type="PANTHER" id="PTHR12625">
    <property type="entry name" value="LIPOCALIN-1 INTERACTING MEMBRANE RECEPTOR LIMR"/>
    <property type="match status" value="1"/>
</dbReference>
<keyword evidence="3" id="KW-1133">Transmembrane helix</keyword>
<organism evidence="4 5">
    <name type="scientific">Mesorhabditis spiculigera</name>
    <dbReference type="NCBI Taxonomy" id="96644"/>
    <lineage>
        <taxon>Eukaryota</taxon>
        <taxon>Metazoa</taxon>
        <taxon>Ecdysozoa</taxon>
        <taxon>Nematoda</taxon>
        <taxon>Chromadorea</taxon>
        <taxon>Rhabditida</taxon>
        <taxon>Rhabditina</taxon>
        <taxon>Rhabditomorpha</taxon>
        <taxon>Rhabditoidea</taxon>
        <taxon>Rhabditidae</taxon>
        <taxon>Mesorhabditinae</taxon>
        <taxon>Mesorhabditis</taxon>
    </lineage>
</organism>
<protein>
    <recommendedName>
        <fullName evidence="6">Protein LMBR1L</fullName>
    </recommendedName>
</protein>
<dbReference type="GO" id="GO:0005886">
    <property type="term" value="C:plasma membrane"/>
    <property type="evidence" value="ECO:0007669"/>
    <property type="project" value="TreeGrafter"/>
</dbReference>
<dbReference type="InterPro" id="IPR008075">
    <property type="entry name" value="LIMR"/>
</dbReference>
<accession>A0AA36D6U6</accession>
<dbReference type="PANTHER" id="PTHR12625:SF0">
    <property type="entry name" value="PROTEIN LILIPOD"/>
    <property type="match status" value="1"/>
</dbReference>
<comment type="similarity">
    <text evidence="1">Belongs to the LIMR family.</text>
</comment>
<sequence length="492" mass="55933">MFDTSPKEPLSSSSSPRNSPFLPRPSFEEEPVDPEFTDNVRVKVVSLLLFLFFYGISYKIIRYYKTLNVDDELFAGKNDFYVYRITVWICSFSLAISLCSIILVPFSLLGVELLVSHAGNYYLQWYNWPLITFLWQWVFTLSNVSLFVLLPFSYFFLESHGLGRDTSLIGRVYEAMAISVVLIVIALCSCELLYYFSAAPSDLTIFEIFSVFTIIYVDLPFLYSCVSLLGALAFMASIPYGYSSLFRTIAARNEEENYFRNYGYVKPHRESYGTAEDNNPRWLLCNRQGFDYPVCNGDTQNPELPLWKKFAQRYPVVTFYLRSYLPTLQRGLLTGLLLITVIFAGSNVLKMATGFRALPGYEVYVNEAKSKVVFGLYGAMFETVIIFALMVVALHGFYQMSIGRAIRPVKCGTSMTCVIFNCSILVFFSSALPVATCILGVTSFDLLGSFGTLAWLSSFPTVFMYNVVFIGASFWTLKRELKNADVVKLRRN</sequence>
<feature type="transmembrane region" description="Helical" evidence="3">
    <location>
        <begin position="81"/>
        <end position="114"/>
    </location>
</feature>
<reference evidence="4" key="1">
    <citation type="submission" date="2023-06" db="EMBL/GenBank/DDBJ databases">
        <authorList>
            <person name="Delattre M."/>
        </authorList>
    </citation>
    <scope>NUCLEOTIDE SEQUENCE</scope>
    <source>
        <strain evidence="4">AF72</strain>
    </source>
</reference>
<dbReference type="PRINTS" id="PR01692">
    <property type="entry name" value="LIPOCALINIMR"/>
</dbReference>
<feature type="transmembrane region" description="Helical" evidence="3">
    <location>
        <begin position="453"/>
        <end position="475"/>
    </location>
</feature>
<feature type="transmembrane region" description="Helical" evidence="3">
    <location>
        <begin position="418"/>
        <end position="441"/>
    </location>
</feature>
<feature type="non-terminal residue" evidence="4">
    <location>
        <position position="492"/>
    </location>
</feature>
<dbReference type="InterPro" id="IPR006876">
    <property type="entry name" value="LMBR1-like_membr_prot"/>
</dbReference>
<dbReference type="GO" id="GO:0004888">
    <property type="term" value="F:transmembrane signaling receptor activity"/>
    <property type="evidence" value="ECO:0007669"/>
    <property type="project" value="TreeGrafter"/>
</dbReference>
<feature type="region of interest" description="Disordered" evidence="2">
    <location>
        <begin position="1"/>
        <end position="31"/>
    </location>
</feature>
<keyword evidence="3" id="KW-0812">Transmembrane</keyword>
<evidence type="ECO:0000313" key="5">
    <source>
        <dbReference type="Proteomes" id="UP001177023"/>
    </source>
</evidence>
<evidence type="ECO:0000256" key="2">
    <source>
        <dbReference type="SAM" id="MobiDB-lite"/>
    </source>
</evidence>
<dbReference type="Proteomes" id="UP001177023">
    <property type="component" value="Unassembled WGS sequence"/>
</dbReference>
<evidence type="ECO:0000256" key="1">
    <source>
        <dbReference type="ARBA" id="ARBA00010487"/>
    </source>
</evidence>
<keyword evidence="3" id="KW-0472">Membrane</keyword>
<keyword evidence="5" id="KW-1185">Reference proteome</keyword>
<dbReference type="AlphaFoldDB" id="A0AA36D6U6"/>
<dbReference type="EMBL" id="CATQJA010002662">
    <property type="protein sequence ID" value="CAJ0581140.1"/>
    <property type="molecule type" value="Genomic_DNA"/>
</dbReference>
<dbReference type="Pfam" id="PF04791">
    <property type="entry name" value="LMBR1"/>
    <property type="match status" value="2"/>
</dbReference>
<evidence type="ECO:0000313" key="4">
    <source>
        <dbReference type="EMBL" id="CAJ0581140.1"/>
    </source>
</evidence>